<evidence type="ECO:0000313" key="2">
    <source>
        <dbReference type="EMBL" id="SEM10653.1"/>
    </source>
</evidence>
<feature type="domain" description="AB hydrolase-1" evidence="1">
    <location>
        <begin position="33"/>
        <end position="276"/>
    </location>
</feature>
<accession>A0A1H7VN26</accession>
<organism evidence="2 3">
    <name type="scientific">Rhodococcus maanshanensis</name>
    <dbReference type="NCBI Taxonomy" id="183556"/>
    <lineage>
        <taxon>Bacteria</taxon>
        <taxon>Bacillati</taxon>
        <taxon>Actinomycetota</taxon>
        <taxon>Actinomycetes</taxon>
        <taxon>Mycobacteriales</taxon>
        <taxon>Nocardiaceae</taxon>
        <taxon>Rhodococcus</taxon>
    </lineage>
</organism>
<dbReference type="PANTHER" id="PTHR43433:SF10">
    <property type="entry name" value="AB HYDROLASE-1 DOMAIN-CONTAINING PROTEIN"/>
    <property type="match status" value="1"/>
</dbReference>
<sequence>MRRDHVGPLDCVIRLRDGRRLGFADYGDPAGFVVVNAHGGLAGRLDVSAASAVARDAGIRLISPDRPGIGLSDQVPGRTPLDWARDVGELADRLEVDRMSAMGWSMGGQYAAALGFALAQRLNRVAIIAGALPLTEDGVFDRLPAMDRVFTRLSQRAAPVARVVFQAMGVTARTAPRLFTRVSARGLGRADAEVILGEPVANFAAMTGEALRGGRGMVEDYRAWARPWGFGPEDLTVPVDVWYGDDDELVPSAWPRELARRIPGARLHTRPGGHFMAHLYYREILESLTAPA</sequence>
<dbReference type="InterPro" id="IPR050471">
    <property type="entry name" value="AB_hydrolase"/>
</dbReference>
<evidence type="ECO:0000259" key="1">
    <source>
        <dbReference type="Pfam" id="PF00561"/>
    </source>
</evidence>
<dbReference type="AlphaFoldDB" id="A0A1H7VN26"/>
<dbReference type="InterPro" id="IPR000073">
    <property type="entry name" value="AB_hydrolase_1"/>
</dbReference>
<dbReference type="Gene3D" id="3.40.50.1820">
    <property type="entry name" value="alpha/beta hydrolase"/>
    <property type="match status" value="1"/>
</dbReference>
<evidence type="ECO:0000313" key="3">
    <source>
        <dbReference type="Proteomes" id="UP000198677"/>
    </source>
</evidence>
<gene>
    <name evidence="2" type="ORF">SAMN05444583_12291</name>
</gene>
<reference evidence="3" key="1">
    <citation type="submission" date="2016-10" db="EMBL/GenBank/DDBJ databases">
        <authorList>
            <person name="Varghese N."/>
            <person name="Submissions S."/>
        </authorList>
    </citation>
    <scope>NUCLEOTIDE SEQUENCE [LARGE SCALE GENOMIC DNA]</scope>
    <source>
        <strain evidence="3">DSM 44675</strain>
    </source>
</reference>
<dbReference type="SUPFAM" id="SSF53474">
    <property type="entry name" value="alpha/beta-Hydrolases"/>
    <property type="match status" value="1"/>
</dbReference>
<keyword evidence="3" id="KW-1185">Reference proteome</keyword>
<protein>
    <submittedName>
        <fullName evidence="2">Pimeloyl-ACP methyl ester carboxylesterase</fullName>
    </submittedName>
</protein>
<dbReference type="InterPro" id="IPR029058">
    <property type="entry name" value="AB_hydrolase_fold"/>
</dbReference>
<dbReference type="Pfam" id="PF00561">
    <property type="entry name" value="Abhydrolase_1"/>
    <property type="match status" value="1"/>
</dbReference>
<name>A0A1H7VN26_9NOCA</name>
<dbReference type="Proteomes" id="UP000198677">
    <property type="component" value="Unassembled WGS sequence"/>
</dbReference>
<dbReference type="OrthoDB" id="9800988at2"/>
<dbReference type="GO" id="GO:0003824">
    <property type="term" value="F:catalytic activity"/>
    <property type="evidence" value="ECO:0007669"/>
    <property type="project" value="UniProtKB-ARBA"/>
</dbReference>
<dbReference type="EMBL" id="FOAW01000022">
    <property type="protein sequence ID" value="SEM10653.1"/>
    <property type="molecule type" value="Genomic_DNA"/>
</dbReference>
<proteinExistence type="predicted"/>
<dbReference type="RefSeq" id="WP_072753476.1">
    <property type="nucleotide sequence ID" value="NZ_FOAW01000022.1"/>
</dbReference>
<dbReference type="PANTHER" id="PTHR43433">
    <property type="entry name" value="HYDROLASE, ALPHA/BETA FOLD FAMILY PROTEIN"/>
    <property type="match status" value="1"/>
</dbReference>